<gene>
    <name evidence="1" type="ORF">APAC_1296</name>
</gene>
<accession>A0A5C2H6H2</accession>
<evidence type="ECO:0000313" key="2">
    <source>
        <dbReference type="Proteomes" id="UP000322726"/>
    </source>
</evidence>
<dbReference type="OrthoDB" id="5344185at2"/>
<dbReference type="PROSITE" id="PS51257">
    <property type="entry name" value="PROKAR_LIPOPROTEIN"/>
    <property type="match status" value="1"/>
</dbReference>
<reference evidence="1 2" key="1">
    <citation type="submission" date="2019-09" db="EMBL/GenBank/DDBJ databases">
        <title>Complete genome sequencing of four Arcobacter species reveals a diverse suite of mobile elements.</title>
        <authorList>
            <person name="Miller W.G."/>
            <person name="Yee E."/>
            <person name="Bono J.L."/>
        </authorList>
    </citation>
    <scope>NUCLEOTIDE SEQUENCE [LARGE SCALE GENOMIC DNA]</scope>
    <source>
        <strain evidence="1 2">LMG 26638</strain>
    </source>
</reference>
<organism evidence="1 2">
    <name type="scientific">Malaciobacter pacificus</name>
    <dbReference type="NCBI Taxonomy" id="1080223"/>
    <lineage>
        <taxon>Bacteria</taxon>
        <taxon>Pseudomonadati</taxon>
        <taxon>Campylobacterota</taxon>
        <taxon>Epsilonproteobacteria</taxon>
        <taxon>Campylobacterales</taxon>
        <taxon>Arcobacteraceae</taxon>
        <taxon>Malaciobacter</taxon>
    </lineage>
</organism>
<sequence>MLKNLLILATASVLFSGCFGEKEEENWTAFIYPDKENTKRSVKSPVTFKTLQECKDESIKQINNQNLQKSAIFKCGLNCGWHEGMQVEICQKMFSSVEK</sequence>
<dbReference type="EMBL" id="CP035928">
    <property type="protein sequence ID" value="QEP34413.1"/>
    <property type="molecule type" value="Genomic_DNA"/>
</dbReference>
<proteinExistence type="predicted"/>
<dbReference type="AlphaFoldDB" id="A0A5C2H6H2"/>
<protein>
    <submittedName>
        <fullName evidence="1">Uncharacterized protein</fullName>
    </submittedName>
</protein>
<dbReference type="RefSeq" id="WP_130233350.1">
    <property type="nucleotide sequence ID" value="NZ_BMEF01000027.1"/>
</dbReference>
<reference evidence="2" key="2">
    <citation type="submission" date="2019-09" db="EMBL/GenBank/DDBJ databases">
        <title>Complete genome sequencing of four Arcobacter species reveals a diverse suite of mobile elements.</title>
        <authorList>
            <person name="On S.L.W."/>
            <person name="Miller W.G."/>
            <person name="Biggs P."/>
            <person name="Cornelius A."/>
            <person name="Vandamme P."/>
        </authorList>
    </citation>
    <scope>NUCLEOTIDE SEQUENCE [LARGE SCALE GENOMIC DNA]</scope>
    <source>
        <strain evidence="2">LMG 26638</strain>
    </source>
</reference>
<reference evidence="1 2" key="3">
    <citation type="submission" date="2019-09" db="EMBL/GenBank/DDBJ databases">
        <title>Taxonomic note: a critical rebuttal of the proposed division of the genus Arcobacter into six genera, emended descriptions of Arcobacter anaerophilus and the genus Arcobacter, and an assessment of genus-level boundaries for Epsilonproteobacteria using in silico genomic comparator tools.</title>
        <authorList>
            <person name="On S.L.W."/>
            <person name="Miller W.G."/>
            <person name="Biggs P."/>
            <person name="Cornelius A."/>
            <person name="Vandamme P."/>
        </authorList>
    </citation>
    <scope>NUCLEOTIDE SEQUENCE [LARGE SCALE GENOMIC DNA]</scope>
    <source>
        <strain evidence="1 2">LMG 26638</strain>
    </source>
</reference>
<dbReference type="KEGG" id="apai:APAC_1296"/>
<name>A0A5C2H6H2_9BACT</name>
<evidence type="ECO:0000313" key="1">
    <source>
        <dbReference type="EMBL" id="QEP34413.1"/>
    </source>
</evidence>
<dbReference type="Proteomes" id="UP000322726">
    <property type="component" value="Chromosome"/>
</dbReference>
<keyword evidence="2" id="KW-1185">Reference proteome</keyword>